<dbReference type="PROSITE" id="PS51257">
    <property type="entry name" value="PROKAR_LIPOPROTEIN"/>
    <property type="match status" value="1"/>
</dbReference>
<evidence type="ECO:0000313" key="3">
    <source>
        <dbReference type="Proteomes" id="UP000003586"/>
    </source>
</evidence>
<keyword evidence="3" id="KW-1185">Reference proteome</keyword>
<evidence type="ECO:0000259" key="1">
    <source>
        <dbReference type="Pfam" id="PF02698"/>
    </source>
</evidence>
<dbReference type="RefSeq" id="WP_008584288.1">
    <property type="nucleotide sequence ID" value="NZ_CP007035.1"/>
</dbReference>
<dbReference type="GO" id="GO:0005886">
    <property type="term" value="C:plasma membrane"/>
    <property type="evidence" value="ECO:0007669"/>
    <property type="project" value="TreeGrafter"/>
</dbReference>
<dbReference type="CDD" id="cd06259">
    <property type="entry name" value="YdcF-like"/>
    <property type="match status" value="1"/>
</dbReference>
<dbReference type="STRING" id="929713.NIASO_09530"/>
<feature type="domain" description="DUF218" evidence="1">
    <location>
        <begin position="59"/>
        <end position="178"/>
    </location>
</feature>
<sequence length="226" mass="25757">MENKFLAAAGIILLLTILSGCVSYRKRPARLYNEVLQANKTFDAGIVPGVPFKDGKWDTVMKGRVIWAALLYRQGIVRNLIFSGSAVYSPYYEAKIMGLYAQKLGIPEAHIFYDLKAEHSTENVFYGYQAARKQEFRSIALVTDPFQSSLLKGFTRRRFGTRIVHIPFVIDSLKKYNQVEPDIDPAPARAENFKAIQEREGFFRRIRGTLGAFIPWSDNKRKEPAL</sequence>
<evidence type="ECO:0000313" key="2">
    <source>
        <dbReference type="EMBL" id="AHF15327.1"/>
    </source>
</evidence>
<reference evidence="2 3" key="1">
    <citation type="submission" date="2013-12" db="EMBL/GenBank/DDBJ databases">
        <authorList>
            <consortium name="DOE Joint Genome Institute"/>
            <person name="Eisen J."/>
            <person name="Huntemann M."/>
            <person name="Han J."/>
            <person name="Chen A."/>
            <person name="Kyrpides N."/>
            <person name="Mavromatis K."/>
            <person name="Markowitz V."/>
            <person name="Palaniappan K."/>
            <person name="Ivanova N."/>
            <person name="Schaumberg A."/>
            <person name="Pati A."/>
            <person name="Liolios K."/>
            <person name="Nordberg H.P."/>
            <person name="Cantor M.N."/>
            <person name="Hua S.X."/>
            <person name="Woyke T."/>
        </authorList>
    </citation>
    <scope>NUCLEOTIDE SEQUENCE [LARGE SCALE GENOMIC DNA]</scope>
    <source>
        <strain evidence="3">DSM 19437</strain>
    </source>
</reference>
<dbReference type="KEGG" id="nso:NIASO_09530"/>
<dbReference type="InterPro" id="IPR003848">
    <property type="entry name" value="DUF218"/>
</dbReference>
<protein>
    <recommendedName>
        <fullName evidence="1">DUF218 domain-containing protein</fullName>
    </recommendedName>
</protein>
<dbReference type="AlphaFoldDB" id="W0EX31"/>
<dbReference type="Proteomes" id="UP000003586">
    <property type="component" value="Chromosome"/>
</dbReference>
<name>W0EX31_9BACT</name>
<dbReference type="PANTHER" id="PTHR30336">
    <property type="entry name" value="INNER MEMBRANE PROTEIN, PROBABLE PERMEASE"/>
    <property type="match status" value="1"/>
</dbReference>
<dbReference type="eggNOG" id="COG1434">
    <property type="taxonomic scope" value="Bacteria"/>
</dbReference>
<accession>W0EX31</accession>
<dbReference type="EMBL" id="CP007035">
    <property type="protein sequence ID" value="AHF15327.1"/>
    <property type="molecule type" value="Genomic_DNA"/>
</dbReference>
<dbReference type="PANTHER" id="PTHR30336:SF20">
    <property type="entry name" value="DUF218 DOMAIN-CONTAINING PROTEIN"/>
    <property type="match status" value="1"/>
</dbReference>
<organism evidence="2 3">
    <name type="scientific">Niabella soli DSM 19437</name>
    <dbReference type="NCBI Taxonomy" id="929713"/>
    <lineage>
        <taxon>Bacteria</taxon>
        <taxon>Pseudomonadati</taxon>
        <taxon>Bacteroidota</taxon>
        <taxon>Chitinophagia</taxon>
        <taxon>Chitinophagales</taxon>
        <taxon>Chitinophagaceae</taxon>
        <taxon>Niabella</taxon>
    </lineage>
</organism>
<proteinExistence type="predicted"/>
<dbReference type="InterPro" id="IPR051599">
    <property type="entry name" value="Cell_Envelope_Assoc"/>
</dbReference>
<dbReference type="HOGENOM" id="CLU_100521_0_0_10"/>
<dbReference type="Pfam" id="PF02698">
    <property type="entry name" value="DUF218"/>
    <property type="match status" value="1"/>
</dbReference>
<gene>
    <name evidence="2" type="ORF">NIASO_09530</name>
</gene>